<dbReference type="InterPro" id="IPR047057">
    <property type="entry name" value="MerR_fam"/>
</dbReference>
<dbReference type="SUPFAM" id="SSF46955">
    <property type="entry name" value="Putative DNA-binding domain"/>
    <property type="match status" value="1"/>
</dbReference>
<feature type="domain" description="HTH merR-type" evidence="2">
    <location>
        <begin position="3"/>
        <end position="73"/>
    </location>
</feature>
<sequence length="113" mass="13010">MAAYGIGDMEKLLGVKAHVIRYWEKEIPLIQPRKNPGGRRVYAKRDLLILFRLKYLLYERHFTLEGARDQLFRELTGGGDAGAAAKQDLKALIEALRSDLVDLYFLVHNREQP</sequence>
<dbReference type="Proteomes" id="UP000009223">
    <property type="component" value="Chromosome"/>
</dbReference>
<keyword evidence="4" id="KW-1185">Reference proteome</keyword>
<dbReference type="InterPro" id="IPR009061">
    <property type="entry name" value="DNA-bd_dom_put_sf"/>
</dbReference>
<dbReference type="PANTHER" id="PTHR30204">
    <property type="entry name" value="REDOX-CYCLING DRUG-SENSING TRANSCRIPTIONAL ACTIVATOR SOXR"/>
    <property type="match status" value="1"/>
</dbReference>
<reference evidence="4" key="1">
    <citation type="submission" date="2009-12" db="EMBL/GenBank/DDBJ databases">
        <title>Complete sequence of Treponema primitia strain ZAS-2.</title>
        <authorList>
            <person name="Tetu S.G."/>
            <person name="Matson E."/>
            <person name="Ren Q."/>
            <person name="Seshadri R."/>
            <person name="Elbourne L."/>
            <person name="Hassan K.A."/>
            <person name="Durkin A."/>
            <person name="Radune D."/>
            <person name="Mohamoud Y."/>
            <person name="Shay R."/>
            <person name="Jin S."/>
            <person name="Zhang X."/>
            <person name="Lucey K."/>
            <person name="Ballor N.R."/>
            <person name="Ottesen E."/>
            <person name="Rosenthal R."/>
            <person name="Allen A."/>
            <person name="Leadbetter J.R."/>
            <person name="Paulsen I.T."/>
        </authorList>
    </citation>
    <scope>NUCLEOTIDE SEQUENCE [LARGE SCALE GENOMIC DNA]</scope>
    <source>
        <strain evidence="4">ATCC BAA-887 / DSM 12427 / ZAS-2</strain>
    </source>
</reference>
<evidence type="ECO:0000313" key="3">
    <source>
        <dbReference type="EMBL" id="AEF85434.1"/>
    </source>
</evidence>
<reference evidence="3 4" key="2">
    <citation type="journal article" date="2011" name="ISME J.">
        <title>RNA-seq reveals cooperative metabolic interactions between two termite-gut spirochete species in co-culture.</title>
        <authorList>
            <person name="Rosenthal A.Z."/>
            <person name="Matson E.G."/>
            <person name="Eldar A."/>
            <person name="Leadbetter J.R."/>
        </authorList>
    </citation>
    <scope>NUCLEOTIDE SEQUENCE [LARGE SCALE GENOMIC DNA]</scope>
    <source>
        <strain evidence="4">ATCC BAA-887 / DSM 12427 / ZAS-2</strain>
    </source>
</reference>
<evidence type="ECO:0000313" key="4">
    <source>
        <dbReference type="Proteomes" id="UP000009223"/>
    </source>
</evidence>
<protein>
    <submittedName>
        <fullName evidence="3">Transcriptional regulator, MerR family</fullName>
    </submittedName>
</protein>
<dbReference type="PROSITE" id="PS50937">
    <property type="entry name" value="HTH_MERR_2"/>
    <property type="match status" value="1"/>
</dbReference>
<dbReference type="RefSeq" id="WP_015707078.1">
    <property type="nucleotide sequence ID" value="NC_015578.1"/>
</dbReference>
<accession>F5YLP4</accession>
<gene>
    <name evidence="3" type="ordered locus">TREPR_3187</name>
</gene>
<dbReference type="PANTHER" id="PTHR30204:SF15">
    <property type="entry name" value="BLL5018 PROTEIN"/>
    <property type="match status" value="1"/>
</dbReference>
<name>F5YLP4_TREPZ</name>
<dbReference type="HOGENOM" id="CLU_045945_4_2_12"/>
<dbReference type="KEGG" id="tpi:TREPR_3187"/>
<dbReference type="eggNOG" id="COG0789">
    <property type="taxonomic scope" value="Bacteria"/>
</dbReference>
<evidence type="ECO:0000259" key="2">
    <source>
        <dbReference type="PROSITE" id="PS50937"/>
    </source>
</evidence>
<organism evidence="3 4">
    <name type="scientific">Treponema primitia (strain ATCC BAA-887 / DSM 12427 / ZAS-2)</name>
    <dbReference type="NCBI Taxonomy" id="545694"/>
    <lineage>
        <taxon>Bacteria</taxon>
        <taxon>Pseudomonadati</taxon>
        <taxon>Spirochaetota</taxon>
        <taxon>Spirochaetia</taxon>
        <taxon>Spirochaetales</taxon>
        <taxon>Treponemataceae</taxon>
        <taxon>Treponema</taxon>
    </lineage>
</organism>
<evidence type="ECO:0000256" key="1">
    <source>
        <dbReference type="ARBA" id="ARBA00023125"/>
    </source>
</evidence>
<dbReference type="SMART" id="SM00422">
    <property type="entry name" value="HTH_MERR"/>
    <property type="match status" value="1"/>
</dbReference>
<dbReference type="OrthoDB" id="9811174at2"/>
<dbReference type="GO" id="GO:0003700">
    <property type="term" value="F:DNA-binding transcription factor activity"/>
    <property type="evidence" value="ECO:0007669"/>
    <property type="project" value="InterPro"/>
</dbReference>
<dbReference type="Gene3D" id="1.10.1660.10">
    <property type="match status" value="1"/>
</dbReference>
<dbReference type="STRING" id="545694.TREPR_3187"/>
<dbReference type="AlphaFoldDB" id="F5YLP4"/>
<dbReference type="InterPro" id="IPR000551">
    <property type="entry name" value="MerR-type_HTH_dom"/>
</dbReference>
<proteinExistence type="predicted"/>
<dbReference type="Pfam" id="PF13411">
    <property type="entry name" value="MerR_1"/>
    <property type="match status" value="1"/>
</dbReference>
<dbReference type="EMBL" id="CP001843">
    <property type="protein sequence ID" value="AEF85434.1"/>
    <property type="molecule type" value="Genomic_DNA"/>
</dbReference>
<dbReference type="GO" id="GO:0003677">
    <property type="term" value="F:DNA binding"/>
    <property type="evidence" value="ECO:0007669"/>
    <property type="project" value="UniProtKB-KW"/>
</dbReference>
<keyword evidence="1" id="KW-0238">DNA-binding</keyword>